<gene>
    <name evidence="1" type="ORF">UFOVP117_164</name>
</gene>
<sequence>MKYLITESQLDKVIFRYLNNRDFIQIDINDSIFFFNSENDEYAQIRYDKDDGWCGIRYTLIDEICSFFSLQESDSEIVIGRWVENTLQMNVVGTYENELMSID</sequence>
<dbReference type="EMBL" id="LR796235">
    <property type="protein sequence ID" value="CAB4129918.1"/>
    <property type="molecule type" value="Genomic_DNA"/>
</dbReference>
<organism evidence="1">
    <name type="scientific">uncultured Caudovirales phage</name>
    <dbReference type="NCBI Taxonomy" id="2100421"/>
    <lineage>
        <taxon>Viruses</taxon>
        <taxon>Duplodnaviria</taxon>
        <taxon>Heunggongvirae</taxon>
        <taxon>Uroviricota</taxon>
        <taxon>Caudoviricetes</taxon>
        <taxon>Peduoviridae</taxon>
        <taxon>Maltschvirus</taxon>
        <taxon>Maltschvirus maltsch</taxon>
    </lineage>
</organism>
<reference evidence="1" key="1">
    <citation type="submission" date="2020-04" db="EMBL/GenBank/DDBJ databases">
        <authorList>
            <person name="Chiriac C."/>
            <person name="Salcher M."/>
            <person name="Ghai R."/>
            <person name="Kavagutti S V."/>
        </authorList>
    </citation>
    <scope>NUCLEOTIDE SEQUENCE</scope>
</reference>
<evidence type="ECO:0000313" key="1">
    <source>
        <dbReference type="EMBL" id="CAB4129918.1"/>
    </source>
</evidence>
<protein>
    <submittedName>
        <fullName evidence="1">Uncharacterized protein</fullName>
    </submittedName>
</protein>
<name>A0A6J5L5A4_9CAUD</name>
<proteinExistence type="predicted"/>
<accession>A0A6J5L5A4</accession>